<dbReference type="InterPro" id="IPR002711">
    <property type="entry name" value="HNH"/>
</dbReference>
<protein>
    <recommendedName>
        <fullName evidence="4">Putative HNH nuclease YajD</fullName>
    </recommendedName>
</protein>
<reference evidence="6" key="2">
    <citation type="submission" date="2022-09" db="EMBL/GenBank/DDBJ databases">
        <title>Intensive care unit water sources are persistently colonized with multi-drug resistant bacteria and are the site of extensive horizontal gene transfer of antibiotic resistance genes.</title>
        <authorList>
            <person name="Diorio-Toth L."/>
        </authorList>
    </citation>
    <scope>NUCLEOTIDE SEQUENCE</scope>
    <source>
        <strain evidence="6">GD04065</strain>
    </source>
</reference>
<dbReference type="EMBL" id="JAOECG010000025">
    <property type="protein sequence ID" value="MDG9788193.1"/>
    <property type="molecule type" value="Genomic_DNA"/>
</dbReference>
<keyword evidence="7" id="KW-0255">Endonuclease</keyword>
<dbReference type="AlphaFoldDB" id="A0A427ULT0"/>
<keyword evidence="2" id="KW-0378">Hydrolase</keyword>
<evidence type="ECO:0000313" key="7">
    <source>
        <dbReference type="EMBL" id="RSE21256.1"/>
    </source>
</evidence>
<comment type="similarity">
    <text evidence="3">Belongs to the HNH nuclease family.</text>
</comment>
<accession>A0A427ULT0</accession>
<sequence>MTKKAPQKAKRPCLVNSCKEYATNQGYCDNHQDKIKKKDRERGTAHQRGYDAQWAKARDAFLDEHPLCVECHKTRYINPATVVDHIIPHKGDKVLFWDKSNWQPLCETHHNIKTATEDRGSWSPVQTKTKANKDSTNDFKVNDRLLVVTEYAQESLMCDDKAVFTVIEVHDKTVFVQDHEGNGGRLHHSHFKAVPA</sequence>
<dbReference type="PANTHER" id="PTHR41286:SF1">
    <property type="entry name" value="HNH NUCLEASE YAJD-RELATED"/>
    <property type="match status" value="1"/>
</dbReference>
<dbReference type="Pfam" id="PF01844">
    <property type="entry name" value="HNH"/>
    <property type="match status" value="1"/>
</dbReference>
<dbReference type="EMBL" id="RHXE01000040">
    <property type="protein sequence ID" value="RSE21256.1"/>
    <property type="molecule type" value="Genomic_DNA"/>
</dbReference>
<evidence type="ECO:0000256" key="2">
    <source>
        <dbReference type="ARBA" id="ARBA00022801"/>
    </source>
</evidence>
<proteinExistence type="inferred from homology"/>
<reference evidence="7 8" key="1">
    <citation type="submission" date="2018-10" db="EMBL/GenBank/DDBJ databases">
        <title>Transmission dynamics of multidrug resistant bacteria on intensive care unit surfaces.</title>
        <authorList>
            <person name="D'Souza A.W."/>
            <person name="Potter R.F."/>
            <person name="Wallace M."/>
            <person name="Shupe A."/>
            <person name="Patel S."/>
            <person name="Sun S."/>
            <person name="Gul D."/>
            <person name="Kwon J.H."/>
            <person name="Andleeb S."/>
            <person name="Burnham C.-A.D."/>
            <person name="Dantas G."/>
        </authorList>
    </citation>
    <scope>NUCLEOTIDE SEQUENCE [LARGE SCALE GENOMIC DNA]</scope>
    <source>
        <strain evidence="7 8">AJ_385</strain>
    </source>
</reference>
<dbReference type="SMART" id="SM00507">
    <property type="entry name" value="HNHc"/>
    <property type="match status" value="1"/>
</dbReference>
<dbReference type="GO" id="GO:0008270">
    <property type="term" value="F:zinc ion binding"/>
    <property type="evidence" value="ECO:0007669"/>
    <property type="project" value="InterPro"/>
</dbReference>
<evidence type="ECO:0000256" key="1">
    <source>
        <dbReference type="ARBA" id="ARBA00022722"/>
    </source>
</evidence>
<evidence type="ECO:0000256" key="4">
    <source>
        <dbReference type="ARBA" id="ARBA00040194"/>
    </source>
</evidence>
<evidence type="ECO:0000313" key="6">
    <source>
        <dbReference type="EMBL" id="MDG9788193.1"/>
    </source>
</evidence>
<dbReference type="GO" id="GO:0016787">
    <property type="term" value="F:hydrolase activity"/>
    <property type="evidence" value="ECO:0007669"/>
    <property type="project" value="UniProtKB-KW"/>
</dbReference>
<gene>
    <name evidence="7" type="ORF">EGT73_14080</name>
    <name evidence="6" type="ORF">N7566_14635</name>
</gene>
<dbReference type="GO" id="GO:0004519">
    <property type="term" value="F:endonuclease activity"/>
    <property type="evidence" value="ECO:0007669"/>
    <property type="project" value="UniProtKB-KW"/>
</dbReference>
<feature type="domain" description="HNH nuclease" evidence="5">
    <location>
        <begin position="56"/>
        <end position="111"/>
    </location>
</feature>
<dbReference type="Proteomes" id="UP000277537">
    <property type="component" value="Unassembled WGS sequence"/>
</dbReference>
<dbReference type="Proteomes" id="UP001157887">
    <property type="component" value="Unassembled WGS sequence"/>
</dbReference>
<evidence type="ECO:0000313" key="8">
    <source>
        <dbReference type="Proteomes" id="UP000277537"/>
    </source>
</evidence>
<dbReference type="GO" id="GO:0005829">
    <property type="term" value="C:cytosol"/>
    <property type="evidence" value="ECO:0007669"/>
    <property type="project" value="TreeGrafter"/>
</dbReference>
<dbReference type="Gene3D" id="1.10.30.50">
    <property type="match status" value="1"/>
</dbReference>
<dbReference type="CDD" id="cd00085">
    <property type="entry name" value="HNHc"/>
    <property type="match status" value="1"/>
</dbReference>
<keyword evidence="1" id="KW-0540">Nuclease</keyword>
<evidence type="ECO:0000259" key="5">
    <source>
        <dbReference type="SMART" id="SM00507"/>
    </source>
</evidence>
<dbReference type="RefSeq" id="WP_125274634.1">
    <property type="nucleotide sequence ID" value="NZ_JAOECG010000025.1"/>
</dbReference>
<dbReference type="GO" id="GO:0003676">
    <property type="term" value="F:nucleic acid binding"/>
    <property type="evidence" value="ECO:0007669"/>
    <property type="project" value="InterPro"/>
</dbReference>
<evidence type="ECO:0000256" key="3">
    <source>
        <dbReference type="ARBA" id="ARBA00038412"/>
    </source>
</evidence>
<name>A0A427ULT0_ACIJO</name>
<dbReference type="InterPro" id="IPR003615">
    <property type="entry name" value="HNH_nuc"/>
</dbReference>
<comment type="caution">
    <text evidence="7">The sequence shown here is derived from an EMBL/GenBank/DDBJ whole genome shotgun (WGS) entry which is preliminary data.</text>
</comment>
<dbReference type="PANTHER" id="PTHR41286">
    <property type="entry name" value="HNH NUCLEASE YAJD-RELATED"/>
    <property type="match status" value="1"/>
</dbReference>
<organism evidence="7 8">
    <name type="scientific">Acinetobacter johnsonii</name>
    <dbReference type="NCBI Taxonomy" id="40214"/>
    <lineage>
        <taxon>Bacteria</taxon>
        <taxon>Pseudomonadati</taxon>
        <taxon>Pseudomonadota</taxon>
        <taxon>Gammaproteobacteria</taxon>
        <taxon>Moraxellales</taxon>
        <taxon>Moraxellaceae</taxon>
        <taxon>Acinetobacter</taxon>
    </lineage>
</organism>